<evidence type="ECO:0000313" key="4">
    <source>
        <dbReference type="Proteomes" id="UP000515804"/>
    </source>
</evidence>
<keyword evidence="1 3" id="KW-0378">Hydrolase</keyword>
<dbReference type="InterPro" id="IPR029058">
    <property type="entry name" value="AB_hydrolase_fold"/>
</dbReference>
<gene>
    <name evidence="3" type="ORF">H9L16_04715</name>
</gene>
<dbReference type="Proteomes" id="UP000515804">
    <property type="component" value="Chromosome"/>
</dbReference>
<accession>A0A7G9SSR5</accession>
<name>A0A7G9SSR5_9GAMM</name>
<dbReference type="KEGG" id="tcn:H9L16_04715"/>
<dbReference type="EMBL" id="CP060719">
    <property type="protein sequence ID" value="QNN70890.1"/>
    <property type="molecule type" value="Genomic_DNA"/>
</dbReference>
<dbReference type="InterPro" id="IPR050300">
    <property type="entry name" value="GDXG_lipolytic_enzyme"/>
</dbReference>
<dbReference type="SUPFAM" id="SSF53474">
    <property type="entry name" value="alpha/beta-Hydrolases"/>
    <property type="match status" value="1"/>
</dbReference>
<proteinExistence type="predicted"/>
<protein>
    <submittedName>
        <fullName evidence="3">Alpha/beta hydrolase</fullName>
    </submittedName>
</protein>
<reference evidence="3 4" key="1">
    <citation type="submission" date="2020-08" db="EMBL/GenBank/DDBJ databases">
        <title>Genome sequence of Thermomonas carbonis KCTC 42013T.</title>
        <authorList>
            <person name="Hyun D.-W."/>
            <person name="Bae J.-W."/>
        </authorList>
    </citation>
    <scope>NUCLEOTIDE SEQUENCE [LARGE SCALE GENOMIC DNA]</scope>
    <source>
        <strain evidence="3 4">KCTC 42013</strain>
    </source>
</reference>
<dbReference type="InterPro" id="IPR049492">
    <property type="entry name" value="BD-FAE-like_dom"/>
</dbReference>
<evidence type="ECO:0000256" key="1">
    <source>
        <dbReference type="ARBA" id="ARBA00022801"/>
    </source>
</evidence>
<evidence type="ECO:0000313" key="3">
    <source>
        <dbReference type="EMBL" id="QNN70890.1"/>
    </source>
</evidence>
<keyword evidence="4" id="KW-1185">Reference proteome</keyword>
<dbReference type="PANTHER" id="PTHR48081">
    <property type="entry name" value="AB HYDROLASE SUPERFAMILY PROTEIN C4A8.06C"/>
    <property type="match status" value="1"/>
</dbReference>
<dbReference type="Pfam" id="PF20434">
    <property type="entry name" value="BD-FAE"/>
    <property type="match status" value="1"/>
</dbReference>
<organism evidence="3 4">
    <name type="scientific">Thermomonas carbonis</name>
    <dbReference type="NCBI Taxonomy" id="1463158"/>
    <lineage>
        <taxon>Bacteria</taxon>
        <taxon>Pseudomonadati</taxon>
        <taxon>Pseudomonadota</taxon>
        <taxon>Gammaproteobacteria</taxon>
        <taxon>Lysobacterales</taxon>
        <taxon>Lysobacteraceae</taxon>
        <taxon>Thermomonas</taxon>
    </lineage>
</organism>
<sequence>MQRLTGKEHAVTQPSLLLYSPGVRSSGAAVLVFPGGGFKALAIGEHSTLGRDGADACKWLTDAGVTCILVKYRVPNTACNWNRDTRRHEQPDVPMALQDAQRAISLVRHHAAAYGVDPGRIGVMGFSAGGNLAVLTSTRFGIRAYAPIDEIDQASSRPDFAIPVYPGHMTMEHKNKTPKDVAARELNTDIVISARIPPTLLIHAKDDTVDPVHYSEVYARELKKAGVDVTLYLYETGGHAFGVSKQGKDTDRWMDDALGWMKGNKIL</sequence>
<evidence type="ECO:0000259" key="2">
    <source>
        <dbReference type="Pfam" id="PF20434"/>
    </source>
</evidence>
<dbReference type="GO" id="GO:0016787">
    <property type="term" value="F:hydrolase activity"/>
    <property type="evidence" value="ECO:0007669"/>
    <property type="project" value="UniProtKB-KW"/>
</dbReference>
<dbReference type="Gene3D" id="3.40.50.1820">
    <property type="entry name" value="alpha/beta hydrolase"/>
    <property type="match status" value="1"/>
</dbReference>
<dbReference type="AlphaFoldDB" id="A0A7G9SSR5"/>
<feature type="domain" description="BD-FAE-like" evidence="2">
    <location>
        <begin position="85"/>
        <end position="139"/>
    </location>
</feature>
<dbReference type="PANTHER" id="PTHR48081:SF6">
    <property type="entry name" value="PEPTIDASE S9 PROLYL OLIGOPEPTIDASE CATALYTIC DOMAIN-CONTAINING PROTEIN"/>
    <property type="match status" value="1"/>
</dbReference>
<dbReference type="RefSeq" id="WP_187553405.1">
    <property type="nucleotide sequence ID" value="NZ_BMZL01000001.1"/>
</dbReference>